<keyword evidence="3" id="KW-1185">Reference proteome</keyword>
<evidence type="ECO:0000313" key="3">
    <source>
        <dbReference type="Proteomes" id="UP001223079"/>
    </source>
</evidence>
<dbReference type="RefSeq" id="WP_307121696.1">
    <property type="nucleotide sequence ID" value="NZ_JAUSTM010000008.1"/>
</dbReference>
<dbReference type="SUPFAM" id="SSF55729">
    <property type="entry name" value="Acyl-CoA N-acyltransferases (Nat)"/>
    <property type="match status" value="1"/>
</dbReference>
<organism evidence="2 3">
    <name type="scientific">Streptococcus moroccensis</name>
    <dbReference type="NCBI Taxonomy" id="1451356"/>
    <lineage>
        <taxon>Bacteria</taxon>
        <taxon>Bacillati</taxon>
        <taxon>Bacillota</taxon>
        <taxon>Bacilli</taxon>
        <taxon>Lactobacillales</taxon>
        <taxon>Streptococcaceae</taxon>
        <taxon>Streptococcus</taxon>
    </lineage>
</organism>
<gene>
    <name evidence="2" type="ORF">J2S23_001058</name>
</gene>
<dbReference type="Pfam" id="PF00583">
    <property type="entry name" value="Acetyltransf_1"/>
    <property type="match status" value="1"/>
</dbReference>
<dbReference type="InterPro" id="IPR050276">
    <property type="entry name" value="MshD_Acetyltransferase"/>
</dbReference>
<name>A0ABT9YR77_9STRE</name>
<evidence type="ECO:0000313" key="2">
    <source>
        <dbReference type="EMBL" id="MDQ0222506.1"/>
    </source>
</evidence>
<dbReference type="PROSITE" id="PS51186">
    <property type="entry name" value="GNAT"/>
    <property type="match status" value="1"/>
</dbReference>
<protein>
    <submittedName>
        <fullName evidence="2">Ribosomal protein S18 acetylase RimI-like enzyme</fullName>
    </submittedName>
</protein>
<evidence type="ECO:0000259" key="1">
    <source>
        <dbReference type="PROSITE" id="PS51186"/>
    </source>
</evidence>
<dbReference type="PANTHER" id="PTHR43617">
    <property type="entry name" value="L-AMINO ACID N-ACETYLTRANSFERASE"/>
    <property type="match status" value="1"/>
</dbReference>
<sequence length="174" mass="20335">MVTTRSIKPVAAEELPILRDLAIQTFRETFGHDNSEAQLQEFFDRDYSLEQLQKELDDPETKVDFLMVDNQPVGFIKLNWGQAQTEQELEDGFEIQRIYVLNAYQGLGLGKFLFDYAMEAAANSGKTWAWLGVWEYNVKAQRFYEKYGFEKFGEHHFEVGDKVDTDWLMKKALK</sequence>
<proteinExistence type="predicted"/>
<dbReference type="CDD" id="cd04301">
    <property type="entry name" value="NAT_SF"/>
    <property type="match status" value="1"/>
</dbReference>
<comment type="caution">
    <text evidence="2">The sequence shown here is derived from an EMBL/GenBank/DDBJ whole genome shotgun (WGS) entry which is preliminary data.</text>
</comment>
<dbReference type="PANTHER" id="PTHR43617:SF33">
    <property type="entry name" value="SPORE COAT POLYSACCHARIDE BIOSYNTHESIS PROTEIN SPSD"/>
    <property type="match status" value="1"/>
</dbReference>
<accession>A0ABT9YR77</accession>
<dbReference type="Gene3D" id="3.40.630.30">
    <property type="match status" value="1"/>
</dbReference>
<dbReference type="InterPro" id="IPR016181">
    <property type="entry name" value="Acyl_CoA_acyltransferase"/>
</dbReference>
<reference evidence="2 3" key="1">
    <citation type="submission" date="2023-07" db="EMBL/GenBank/DDBJ databases">
        <title>Genomic Encyclopedia of Type Strains, Phase IV (KMG-IV): sequencing the most valuable type-strain genomes for metagenomic binning, comparative biology and taxonomic classification.</title>
        <authorList>
            <person name="Goeker M."/>
        </authorList>
    </citation>
    <scope>NUCLEOTIDE SEQUENCE [LARGE SCALE GENOMIC DNA]</scope>
    <source>
        <strain evidence="2 3">DSM 105143</strain>
    </source>
</reference>
<dbReference type="InterPro" id="IPR000182">
    <property type="entry name" value="GNAT_dom"/>
</dbReference>
<dbReference type="Proteomes" id="UP001223079">
    <property type="component" value="Unassembled WGS sequence"/>
</dbReference>
<dbReference type="EMBL" id="JAUSTM010000008">
    <property type="protein sequence ID" value="MDQ0222506.1"/>
    <property type="molecule type" value="Genomic_DNA"/>
</dbReference>
<feature type="domain" description="N-acetyltransferase" evidence="1">
    <location>
        <begin position="2"/>
        <end position="174"/>
    </location>
</feature>